<dbReference type="RefSeq" id="WP_245712770.1">
    <property type="nucleotide sequence ID" value="NZ_FMHT01000003.1"/>
</dbReference>
<evidence type="ECO:0000313" key="1">
    <source>
        <dbReference type="EMBL" id="SCL24746.1"/>
    </source>
</evidence>
<gene>
    <name evidence="1" type="ORF">GA0070616_2975</name>
</gene>
<keyword evidence="2" id="KW-1185">Reference proteome</keyword>
<reference evidence="1 2" key="1">
    <citation type="submission" date="2016-06" db="EMBL/GenBank/DDBJ databases">
        <authorList>
            <person name="Kjaerup R.B."/>
            <person name="Dalgaard T.S."/>
            <person name="Juul-Madsen H.R."/>
        </authorList>
    </citation>
    <scope>NUCLEOTIDE SEQUENCE [LARGE SCALE GENOMIC DNA]</scope>
    <source>
        <strain evidence="1 2">DSM 43818</strain>
    </source>
</reference>
<accession>A0A1C6S645</accession>
<proteinExistence type="predicted"/>
<evidence type="ECO:0000313" key="2">
    <source>
        <dbReference type="Proteomes" id="UP000199699"/>
    </source>
</evidence>
<dbReference type="CDD" id="cd11532">
    <property type="entry name" value="NTP-PPase_COG4997"/>
    <property type="match status" value="1"/>
</dbReference>
<protein>
    <submittedName>
        <fullName evidence="1">Predicted house-cleaning noncanonical NTP pyrophosphatase, all-alpha NTP-PPase (MazG) superfamily</fullName>
    </submittedName>
</protein>
<dbReference type="AlphaFoldDB" id="A0A1C6S645"/>
<dbReference type="STRING" id="145857.GA0070616_2975"/>
<dbReference type="Proteomes" id="UP000199699">
    <property type="component" value="Unassembled WGS sequence"/>
</dbReference>
<sequence>MTTPASAFGTGQAVDASGCWHDDGTTEPHVVLHRKLVRDRIPDLIQSQGGGVEVRALDEAEVLPALVAKLHEEATELGAAGPADRLAELADVREVLSALVAHLGFTEAQVARAARDKRAERGGFEGRIWLEATRDRG</sequence>
<dbReference type="EMBL" id="FMHT01000003">
    <property type="protein sequence ID" value="SCL24746.1"/>
    <property type="molecule type" value="Genomic_DNA"/>
</dbReference>
<name>A0A1C6S645_9ACTN</name>
<dbReference type="InterPro" id="IPR038735">
    <property type="entry name" value="MSMEG_1276-like_NTP-PPase_dom"/>
</dbReference>
<organism evidence="1 2">
    <name type="scientific">Micromonospora nigra</name>
    <dbReference type="NCBI Taxonomy" id="145857"/>
    <lineage>
        <taxon>Bacteria</taxon>
        <taxon>Bacillati</taxon>
        <taxon>Actinomycetota</taxon>
        <taxon>Actinomycetes</taxon>
        <taxon>Micromonosporales</taxon>
        <taxon>Micromonosporaceae</taxon>
        <taxon>Micromonospora</taxon>
    </lineage>
</organism>